<dbReference type="SUPFAM" id="SSF51182">
    <property type="entry name" value="RmlC-like cupins"/>
    <property type="match status" value="1"/>
</dbReference>
<evidence type="ECO:0000313" key="4">
    <source>
        <dbReference type="Proteomes" id="UP000317010"/>
    </source>
</evidence>
<dbReference type="AlphaFoldDB" id="A0A562UC42"/>
<evidence type="ECO:0000256" key="2">
    <source>
        <dbReference type="ARBA" id="ARBA00022679"/>
    </source>
</evidence>
<protein>
    <submittedName>
        <fullName evidence="3">Uncharacterized protein</fullName>
    </submittedName>
</protein>
<dbReference type="EMBL" id="VLLI01000002">
    <property type="protein sequence ID" value="TWJ03372.1"/>
    <property type="molecule type" value="Genomic_DNA"/>
</dbReference>
<dbReference type="GO" id="GO:0016154">
    <property type="term" value="F:pyrimidine-nucleoside phosphorylase activity"/>
    <property type="evidence" value="ECO:0007669"/>
    <property type="project" value="TreeGrafter"/>
</dbReference>
<dbReference type="InterPro" id="IPR014710">
    <property type="entry name" value="RmlC-like_jellyroll"/>
</dbReference>
<dbReference type="OrthoDB" id="9793848at2"/>
<keyword evidence="1" id="KW-0328">Glycosyltransferase</keyword>
<dbReference type="GO" id="GO:0005829">
    <property type="term" value="C:cytosol"/>
    <property type="evidence" value="ECO:0007669"/>
    <property type="project" value="TreeGrafter"/>
</dbReference>
<dbReference type="PANTHER" id="PTHR36540">
    <property type="entry name" value="PYRIMIDINE/PURINE NUCLEOSIDE PHOSPHORYLASE"/>
    <property type="match status" value="1"/>
</dbReference>
<name>A0A562UC42_9SPHI</name>
<dbReference type="Pfam" id="PF06865">
    <property type="entry name" value="Ppnp"/>
    <property type="match status" value="1"/>
</dbReference>
<dbReference type="GO" id="GO:0004731">
    <property type="term" value="F:purine-nucleoside phosphorylase activity"/>
    <property type="evidence" value="ECO:0007669"/>
    <property type="project" value="TreeGrafter"/>
</dbReference>
<dbReference type="InterPro" id="IPR009664">
    <property type="entry name" value="Ppnp"/>
</dbReference>
<dbReference type="Proteomes" id="UP000317010">
    <property type="component" value="Unassembled WGS sequence"/>
</dbReference>
<proteinExistence type="predicted"/>
<dbReference type="RefSeq" id="WP_144910023.1">
    <property type="nucleotide sequence ID" value="NZ_VLLI01000002.1"/>
</dbReference>
<evidence type="ECO:0000313" key="3">
    <source>
        <dbReference type="EMBL" id="TWJ03372.1"/>
    </source>
</evidence>
<reference evidence="3 4" key="1">
    <citation type="submission" date="2019-07" db="EMBL/GenBank/DDBJ databases">
        <title>Genomic Encyclopedia of Archaeal and Bacterial Type Strains, Phase II (KMG-II): from individual species to whole genera.</title>
        <authorList>
            <person name="Goeker M."/>
        </authorList>
    </citation>
    <scope>NUCLEOTIDE SEQUENCE [LARGE SCALE GENOMIC DNA]</scope>
    <source>
        <strain evidence="3 4">ATCC BAA-1854</strain>
    </source>
</reference>
<keyword evidence="4" id="KW-1185">Reference proteome</keyword>
<gene>
    <name evidence="3" type="ORF">JN11_00910</name>
</gene>
<comment type="caution">
    <text evidence="3">The sequence shown here is derived from an EMBL/GenBank/DDBJ whole genome shotgun (WGS) entry which is preliminary data.</text>
</comment>
<keyword evidence="2" id="KW-0808">Transferase</keyword>
<organism evidence="3 4">
    <name type="scientific">Mucilaginibacter frigoritolerans</name>
    <dbReference type="NCBI Taxonomy" id="652788"/>
    <lineage>
        <taxon>Bacteria</taxon>
        <taxon>Pseudomonadati</taxon>
        <taxon>Bacteroidota</taxon>
        <taxon>Sphingobacteriia</taxon>
        <taxon>Sphingobacteriales</taxon>
        <taxon>Sphingobacteriaceae</taxon>
        <taxon>Mucilaginibacter</taxon>
    </lineage>
</organism>
<accession>A0A562UC42</accession>
<dbReference type="Gene3D" id="2.60.120.10">
    <property type="entry name" value="Jelly Rolls"/>
    <property type="match status" value="1"/>
</dbReference>
<dbReference type="InterPro" id="IPR011051">
    <property type="entry name" value="RmlC_Cupin_sf"/>
</dbReference>
<evidence type="ECO:0000256" key="1">
    <source>
        <dbReference type="ARBA" id="ARBA00022676"/>
    </source>
</evidence>
<dbReference type="PANTHER" id="PTHR36540:SF1">
    <property type="entry name" value="PYRIMIDINE_PURINE NUCLEOSIDE PHOSPHORYLASE"/>
    <property type="match status" value="1"/>
</dbReference>
<sequence length="101" mass="11177">MSNSSKTNTPVSHNTYFEGMVQSLGLETEKGRATLGVMKKGSYQFDTSTKETIIFIEGAVSTKLPGGEWQKHQKQDTLIAPAGIVFDINCETDVAYICYYE</sequence>